<accession>A0AA41R572</accession>
<protein>
    <submittedName>
        <fullName evidence="4">Tetratricopeptide repeat protein</fullName>
    </submittedName>
</protein>
<reference evidence="4" key="1">
    <citation type="submission" date="2022-04" db="EMBL/GenBank/DDBJ databases">
        <title>Desulfatitalea alkaliphila sp. nov., a novel anaerobic sulfate-reducing bacterium isolated from terrestrial mud volcano, Taman Peninsula, Russia.</title>
        <authorList>
            <person name="Khomyakova M.A."/>
            <person name="Merkel A.Y."/>
            <person name="Slobodkin A.I."/>
        </authorList>
    </citation>
    <scope>NUCLEOTIDE SEQUENCE</scope>
    <source>
        <strain evidence="4">M08but</strain>
    </source>
</reference>
<keyword evidence="2" id="KW-0812">Transmembrane</keyword>
<organism evidence="4 5">
    <name type="scientific">Desulfatitalea alkaliphila</name>
    <dbReference type="NCBI Taxonomy" id="2929485"/>
    <lineage>
        <taxon>Bacteria</taxon>
        <taxon>Pseudomonadati</taxon>
        <taxon>Thermodesulfobacteriota</taxon>
        <taxon>Desulfobacteria</taxon>
        <taxon>Desulfobacterales</taxon>
        <taxon>Desulfosarcinaceae</taxon>
        <taxon>Desulfatitalea</taxon>
    </lineage>
</organism>
<dbReference type="PROSITE" id="PS50005">
    <property type="entry name" value="TPR"/>
    <property type="match status" value="1"/>
</dbReference>
<dbReference type="Pfam" id="PF09976">
    <property type="entry name" value="TPR_21"/>
    <property type="match status" value="1"/>
</dbReference>
<evidence type="ECO:0000313" key="5">
    <source>
        <dbReference type="Proteomes" id="UP001165427"/>
    </source>
</evidence>
<feature type="domain" description="Ancillary SecYEG translocon subunit/Cell division coordinator CpoB TPR" evidence="3">
    <location>
        <begin position="28"/>
        <end position="174"/>
    </location>
</feature>
<dbReference type="EMBL" id="JALJRB010000020">
    <property type="protein sequence ID" value="MCJ8502072.1"/>
    <property type="molecule type" value="Genomic_DNA"/>
</dbReference>
<keyword evidence="2" id="KW-0472">Membrane</keyword>
<keyword evidence="2" id="KW-1133">Transmembrane helix</keyword>
<feature type="repeat" description="TPR" evidence="1">
    <location>
        <begin position="110"/>
        <end position="143"/>
    </location>
</feature>
<feature type="transmembrane region" description="Helical" evidence="2">
    <location>
        <begin position="35"/>
        <end position="56"/>
    </location>
</feature>
<dbReference type="InterPro" id="IPR011990">
    <property type="entry name" value="TPR-like_helical_dom_sf"/>
</dbReference>
<gene>
    <name evidence="4" type="ORF">MRX98_15925</name>
</gene>
<evidence type="ECO:0000313" key="4">
    <source>
        <dbReference type="EMBL" id="MCJ8502072.1"/>
    </source>
</evidence>
<name>A0AA41R572_9BACT</name>
<evidence type="ECO:0000256" key="2">
    <source>
        <dbReference type="SAM" id="Phobius"/>
    </source>
</evidence>
<dbReference type="SUPFAM" id="SSF48452">
    <property type="entry name" value="TPR-like"/>
    <property type="match status" value="1"/>
</dbReference>
<dbReference type="InterPro" id="IPR018704">
    <property type="entry name" value="SecYEG/CpoB_TPR"/>
</dbReference>
<comment type="caution">
    <text evidence="4">The sequence shown here is derived from an EMBL/GenBank/DDBJ whole genome shotgun (WGS) entry which is preliminary data.</text>
</comment>
<keyword evidence="5" id="KW-1185">Reference proteome</keyword>
<dbReference type="RefSeq" id="WP_246911948.1">
    <property type="nucleotide sequence ID" value="NZ_JALJRB010000020.1"/>
</dbReference>
<dbReference type="Pfam" id="PF13174">
    <property type="entry name" value="TPR_6"/>
    <property type="match status" value="1"/>
</dbReference>
<dbReference type="Gene3D" id="1.25.40.10">
    <property type="entry name" value="Tetratricopeptide repeat domain"/>
    <property type="match status" value="1"/>
</dbReference>
<keyword evidence="1" id="KW-0802">TPR repeat</keyword>
<proteinExistence type="predicted"/>
<sequence>MAKKRVTRKQLLKEPDEFITFTGRMIQWGRDNTRSLVYGACAVVAVLVLIAAMGYYKDRQERASAALMGRILSAYQQGQADDTDPALLLSMVRPDLEQLVDQYRRYPAGRQAKLLLGHLYLNAGDADNAITYYRKALADFGKDPSLRPVILNGLAEAYALKGDRAGAITQYEQIAAGGKRLLVDTALFHLGRLYREGGQIEKSRQALERLSTDFPDSMYADMAREQTAG</sequence>
<evidence type="ECO:0000259" key="3">
    <source>
        <dbReference type="Pfam" id="PF09976"/>
    </source>
</evidence>
<dbReference type="InterPro" id="IPR019734">
    <property type="entry name" value="TPR_rpt"/>
</dbReference>
<evidence type="ECO:0000256" key="1">
    <source>
        <dbReference type="PROSITE-ProRule" id="PRU00339"/>
    </source>
</evidence>
<dbReference type="Proteomes" id="UP001165427">
    <property type="component" value="Unassembled WGS sequence"/>
</dbReference>
<dbReference type="AlphaFoldDB" id="A0AA41R572"/>